<evidence type="ECO:0000313" key="5">
    <source>
        <dbReference type="Proteomes" id="UP001589750"/>
    </source>
</evidence>
<dbReference type="InterPro" id="IPR036271">
    <property type="entry name" value="Tet_transcr_reg_TetR-rel_C_sf"/>
</dbReference>
<comment type="caution">
    <text evidence="4">The sequence shown here is derived from an EMBL/GenBank/DDBJ whole genome shotgun (WGS) entry which is preliminary data.</text>
</comment>
<reference evidence="4 5" key="1">
    <citation type="submission" date="2024-09" db="EMBL/GenBank/DDBJ databases">
        <authorList>
            <person name="Sun Q."/>
            <person name="Mori K."/>
        </authorList>
    </citation>
    <scope>NUCLEOTIDE SEQUENCE [LARGE SCALE GENOMIC DNA]</scope>
    <source>
        <strain evidence="4 5">JCM 9626</strain>
    </source>
</reference>
<dbReference type="Gene3D" id="1.10.10.60">
    <property type="entry name" value="Homeodomain-like"/>
    <property type="match status" value="1"/>
</dbReference>
<evidence type="ECO:0000256" key="2">
    <source>
        <dbReference type="PROSITE-ProRule" id="PRU00335"/>
    </source>
</evidence>
<sequence>MSGHTKGDARRTALLESLDLQLQESSLDSITIADISRRAGVTRSAFYFYFENKAQATAALMEELYDESVVAAAALDGDDPPAARVEAMVRGLFGAWDRHQHLFRAMLDARATNTAVREMWDADRESFVPHLATVIEAAGHPAPAALASVLLELNDRMLERLALGGGLTRDQLIDTVVSIWLRSIYGHGG</sequence>
<dbReference type="PANTHER" id="PTHR30055">
    <property type="entry name" value="HTH-TYPE TRANSCRIPTIONAL REGULATOR RUTR"/>
    <property type="match status" value="1"/>
</dbReference>
<dbReference type="Pfam" id="PF21313">
    <property type="entry name" value="EthR_C"/>
    <property type="match status" value="1"/>
</dbReference>
<dbReference type="PANTHER" id="PTHR30055:SF226">
    <property type="entry name" value="HTH-TYPE TRANSCRIPTIONAL REGULATOR PKSA"/>
    <property type="match status" value="1"/>
</dbReference>
<organism evidence="4 5">
    <name type="scientific">Nocardioides plantarum</name>
    <dbReference type="NCBI Taxonomy" id="29299"/>
    <lineage>
        <taxon>Bacteria</taxon>
        <taxon>Bacillati</taxon>
        <taxon>Actinomycetota</taxon>
        <taxon>Actinomycetes</taxon>
        <taxon>Propionibacteriales</taxon>
        <taxon>Nocardioidaceae</taxon>
        <taxon>Nocardioides</taxon>
    </lineage>
</organism>
<protein>
    <submittedName>
        <fullName evidence="4">TetR/AcrR family transcriptional regulator</fullName>
    </submittedName>
</protein>
<dbReference type="Gene3D" id="1.10.357.10">
    <property type="entry name" value="Tetracycline Repressor, domain 2"/>
    <property type="match status" value="1"/>
</dbReference>
<gene>
    <name evidence="4" type="ORF">ACFFRI_16280</name>
</gene>
<dbReference type="InterPro" id="IPR049397">
    <property type="entry name" value="EthR_C"/>
</dbReference>
<dbReference type="EMBL" id="JBHMDG010000022">
    <property type="protein sequence ID" value="MFB9314616.1"/>
    <property type="molecule type" value="Genomic_DNA"/>
</dbReference>
<accession>A0ABV5KD91</accession>
<dbReference type="SUPFAM" id="SSF46689">
    <property type="entry name" value="Homeodomain-like"/>
    <property type="match status" value="1"/>
</dbReference>
<dbReference type="Pfam" id="PF00440">
    <property type="entry name" value="TetR_N"/>
    <property type="match status" value="1"/>
</dbReference>
<feature type="domain" description="HTH tetR-type" evidence="3">
    <location>
        <begin position="8"/>
        <end position="68"/>
    </location>
</feature>
<evidence type="ECO:0000256" key="1">
    <source>
        <dbReference type="ARBA" id="ARBA00023125"/>
    </source>
</evidence>
<keyword evidence="5" id="KW-1185">Reference proteome</keyword>
<proteinExistence type="predicted"/>
<dbReference type="SUPFAM" id="SSF48498">
    <property type="entry name" value="Tetracyclin repressor-like, C-terminal domain"/>
    <property type="match status" value="1"/>
</dbReference>
<name>A0ABV5KD91_9ACTN</name>
<dbReference type="PROSITE" id="PS50977">
    <property type="entry name" value="HTH_TETR_2"/>
    <property type="match status" value="1"/>
</dbReference>
<keyword evidence="1 2" id="KW-0238">DNA-binding</keyword>
<dbReference type="InterPro" id="IPR001647">
    <property type="entry name" value="HTH_TetR"/>
</dbReference>
<evidence type="ECO:0000259" key="3">
    <source>
        <dbReference type="PROSITE" id="PS50977"/>
    </source>
</evidence>
<dbReference type="InterPro" id="IPR009057">
    <property type="entry name" value="Homeodomain-like_sf"/>
</dbReference>
<feature type="DNA-binding region" description="H-T-H motif" evidence="2">
    <location>
        <begin position="31"/>
        <end position="50"/>
    </location>
</feature>
<dbReference type="RefSeq" id="WP_140011178.1">
    <property type="nucleotide sequence ID" value="NZ_JBHMDG010000022.1"/>
</dbReference>
<evidence type="ECO:0000313" key="4">
    <source>
        <dbReference type="EMBL" id="MFB9314616.1"/>
    </source>
</evidence>
<dbReference type="InterPro" id="IPR050109">
    <property type="entry name" value="HTH-type_TetR-like_transc_reg"/>
</dbReference>
<dbReference type="Proteomes" id="UP001589750">
    <property type="component" value="Unassembled WGS sequence"/>
</dbReference>